<keyword evidence="4" id="KW-1185">Reference proteome</keyword>
<dbReference type="Proteomes" id="UP001595797">
    <property type="component" value="Unassembled WGS sequence"/>
</dbReference>
<evidence type="ECO:0000256" key="1">
    <source>
        <dbReference type="SAM" id="MobiDB-lite"/>
    </source>
</evidence>
<protein>
    <recommendedName>
        <fullName evidence="5">TrbL/VirB6 plasmid conjugal transfer protein</fullName>
    </recommendedName>
</protein>
<feature type="region of interest" description="Disordered" evidence="1">
    <location>
        <begin position="352"/>
        <end position="532"/>
    </location>
</feature>
<keyword evidence="2" id="KW-1133">Transmembrane helix</keyword>
<evidence type="ECO:0008006" key="5">
    <source>
        <dbReference type="Google" id="ProtNLM"/>
    </source>
</evidence>
<evidence type="ECO:0000256" key="2">
    <source>
        <dbReference type="SAM" id="Phobius"/>
    </source>
</evidence>
<feature type="transmembrane region" description="Helical" evidence="2">
    <location>
        <begin position="215"/>
        <end position="236"/>
    </location>
</feature>
<comment type="caution">
    <text evidence="3">The sequence shown here is derived from an EMBL/GenBank/DDBJ whole genome shotgun (WGS) entry which is preliminary data.</text>
</comment>
<feature type="transmembrane region" description="Helical" evidence="2">
    <location>
        <begin position="183"/>
        <end position="203"/>
    </location>
</feature>
<feature type="compositionally biased region" description="Gly residues" evidence="1">
    <location>
        <begin position="369"/>
        <end position="383"/>
    </location>
</feature>
<evidence type="ECO:0000313" key="4">
    <source>
        <dbReference type="Proteomes" id="UP001595797"/>
    </source>
</evidence>
<accession>A0ABV9TGK8</accession>
<evidence type="ECO:0000313" key="3">
    <source>
        <dbReference type="EMBL" id="MFC4902719.1"/>
    </source>
</evidence>
<feature type="compositionally biased region" description="Gly residues" evidence="1">
    <location>
        <begin position="352"/>
        <end position="362"/>
    </location>
</feature>
<feature type="transmembrane region" description="Helical" evidence="2">
    <location>
        <begin position="292"/>
        <end position="315"/>
    </location>
</feature>
<feature type="compositionally biased region" description="Low complexity" evidence="1">
    <location>
        <begin position="519"/>
        <end position="532"/>
    </location>
</feature>
<feature type="transmembrane region" description="Helical" evidence="2">
    <location>
        <begin position="256"/>
        <end position="280"/>
    </location>
</feature>
<feature type="compositionally biased region" description="Low complexity" evidence="1">
    <location>
        <begin position="462"/>
        <end position="498"/>
    </location>
</feature>
<feature type="transmembrane region" description="Helical" evidence="2">
    <location>
        <begin position="97"/>
        <end position="118"/>
    </location>
</feature>
<reference evidence="4" key="1">
    <citation type="journal article" date="2019" name="Int. J. Syst. Evol. Microbiol.">
        <title>The Global Catalogue of Microorganisms (GCM) 10K type strain sequencing project: providing services to taxonomists for standard genome sequencing and annotation.</title>
        <authorList>
            <consortium name="The Broad Institute Genomics Platform"/>
            <consortium name="The Broad Institute Genome Sequencing Center for Infectious Disease"/>
            <person name="Wu L."/>
            <person name="Ma J."/>
        </authorList>
    </citation>
    <scope>NUCLEOTIDE SEQUENCE [LARGE SCALE GENOMIC DNA]</scope>
    <source>
        <strain evidence="4">CGMCC 4.6946</strain>
    </source>
</reference>
<dbReference type="EMBL" id="JBHSIW010000006">
    <property type="protein sequence ID" value="MFC4902719.1"/>
    <property type="molecule type" value="Genomic_DNA"/>
</dbReference>
<name>A0ABV9TGK8_9MICC</name>
<dbReference type="RefSeq" id="WP_277552849.1">
    <property type="nucleotide sequence ID" value="NZ_JARAMH010000042.1"/>
</dbReference>
<feature type="compositionally biased region" description="Low complexity" evidence="1">
    <location>
        <begin position="384"/>
        <end position="418"/>
    </location>
</feature>
<feature type="transmembrane region" description="Helical" evidence="2">
    <location>
        <begin position="67"/>
        <end position="85"/>
    </location>
</feature>
<sequence>MMLERLGEMAASAAEGGVEAILTWLAGVVLTALFDTVQWLGTWWLSIEAPGMGEGSAAMRAVEATRALLPLFGVIGMAFGCVRIAREQSRGSVEGLIASMLRSVAAVAVALVATSMGLDFGSQISPWLVEQIGGQDVNEQMAETLGLQAMISGIQSSAALAVIVLVLAFIALLGSLVNAFLVLFSYGMASVLAGLLAFFAAVSTTDKGKKSFDKVLSWLIAVVLFKPVAAIIWGVGLALAKGYVGEGSEEPMDQMVGLFVGLVMVVGASLALPALARAAAPMVAEGPRGMGAGSLVAAGGALATGALIGAATAGAGTLASGAGARAAGAGVGGGWMTGGGITGGGMSGGGQGGALAGGGGTGPSTRTSGGFGTAGGSGAGEGMGSPAQASGAPGASGISTSSEGSSDTDGGATGVSTAEGRGGNGPAGAQPETGPGESSPGGAPSAPGSGPSSTGSHGPGPSGAAAQSAESAGTGSGPAGETSSTAGGPTGATGASPGRSNGGAGGAEEPLRAVSGPEGTATQTGGATGARASFVQNAVRAAGYEARRAADDAENSMESGE</sequence>
<feature type="compositionally biased region" description="Low complexity" evidence="1">
    <location>
        <begin position="431"/>
        <end position="456"/>
    </location>
</feature>
<keyword evidence="2" id="KW-0472">Membrane</keyword>
<proteinExistence type="predicted"/>
<organism evidence="3 4">
    <name type="scientific">Kocuria oceani</name>
    <dbReference type="NCBI Taxonomy" id="988827"/>
    <lineage>
        <taxon>Bacteria</taxon>
        <taxon>Bacillati</taxon>
        <taxon>Actinomycetota</taxon>
        <taxon>Actinomycetes</taxon>
        <taxon>Micrococcales</taxon>
        <taxon>Micrococcaceae</taxon>
        <taxon>Kocuria</taxon>
    </lineage>
</organism>
<keyword evidence="2" id="KW-0812">Transmembrane</keyword>
<gene>
    <name evidence="3" type="ORF">ACFPCS_03960</name>
</gene>
<feature type="transmembrane region" description="Helical" evidence="2">
    <location>
        <begin position="158"/>
        <end position="177"/>
    </location>
</feature>
<feature type="transmembrane region" description="Helical" evidence="2">
    <location>
        <begin position="20"/>
        <end position="46"/>
    </location>
</feature>